<evidence type="ECO:0000259" key="1">
    <source>
        <dbReference type="SMART" id="SM00923"/>
    </source>
</evidence>
<reference evidence="2 3" key="1">
    <citation type="submission" date="2019-03" db="EMBL/GenBank/DDBJ databases">
        <title>Genomic Encyclopedia of Type Strains, Phase III (KMG-III): the genomes of soil and plant-associated and newly described type strains.</title>
        <authorList>
            <person name="Whitman W."/>
        </authorList>
    </citation>
    <scope>NUCLEOTIDE SEQUENCE [LARGE SCALE GENOMIC DNA]</scope>
    <source>
        <strain evidence="2 3">CECT 7378</strain>
    </source>
</reference>
<dbReference type="EMBL" id="SNXC01000009">
    <property type="protein sequence ID" value="TDO99500.1"/>
    <property type="molecule type" value="Genomic_DNA"/>
</dbReference>
<dbReference type="GO" id="GO:0005829">
    <property type="term" value="C:cytosol"/>
    <property type="evidence" value="ECO:0007669"/>
    <property type="project" value="TreeGrafter"/>
</dbReference>
<evidence type="ECO:0000313" key="2">
    <source>
        <dbReference type="EMBL" id="TDO99500.1"/>
    </source>
</evidence>
<protein>
    <submittedName>
        <fullName evidence="2">MbtH protein</fullName>
    </submittedName>
</protein>
<accession>A0A4R6MFG6</accession>
<dbReference type="RefSeq" id="WP_133502356.1">
    <property type="nucleotide sequence ID" value="NZ_SNXC01000009.1"/>
</dbReference>
<organism evidence="2 3">
    <name type="scientific">Marinomonas balearica</name>
    <dbReference type="NCBI Taxonomy" id="491947"/>
    <lineage>
        <taxon>Bacteria</taxon>
        <taxon>Pseudomonadati</taxon>
        <taxon>Pseudomonadota</taxon>
        <taxon>Gammaproteobacteria</taxon>
        <taxon>Oceanospirillales</taxon>
        <taxon>Oceanospirillaceae</taxon>
        <taxon>Marinomonas</taxon>
    </lineage>
</organism>
<keyword evidence="3" id="KW-1185">Reference proteome</keyword>
<dbReference type="OrthoDB" id="7584480at2"/>
<comment type="caution">
    <text evidence="2">The sequence shown here is derived from an EMBL/GenBank/DDBJ whole genome shotgun (WGS) entry which is preliminary data.</text>
</comment>
<dbReference type="InterPro" id="IPR037407">
    <property type="entry name" value="MLP_fam"/>
</dbReference>
<name>A0A4R6MFG6_9GAMM</name>
<feature type="domain" description="MbtH-like" evidence="1">
    <location>
        <begin position="7"/>
        <end position="57"/>
    </location>
</feature>
<dbReference type="SUPFAM" id="SSF160582">
    <property type="entry name" value="MbtH-like"/>
    <property type="match status" value="1"/>
</dbReference>
<dbReference type="InterPro" id="IPR005153">
    <property type="entry name" value="MbtH-like_dom"/>
</dbReference>
<proteinExistence type="predicted"/>
<gene>
    <name evidence="2" type="ORF">DFP79_0483</name>
</gene>
<evidence type="ECO:0000313" key="3">
    <source>
        <dbReference type="Proteomes" id="UP000294656"/>
    </source>
</evidence>
<dbReference type="PANTHER" id="PTHR38444:SF1">
    <property type="entry name" value="ENTEROBACTIN BIOSYNTHESIS PROTEIN YBDZ"/>
    <property type="match status" value="1"/>
</dbReference>
<dbReference type="Pfam" id="PF03621">
    <property type="entry name" value="MbtH"/>
    <property type="match status" value="1"/>
</dbReference>
<sequence>MSDSSINPFDNESLVFLVLVNSLNQHSLWPEFAPIPEGWATVFGPAAHAECLTFIDEHWLDIRPVKRTA</sequence>
<dbReference type="AlphaFoldDB" id="A0A4R6MFG6"/>
<dbReference type="SMART" id="SM00923">
    <property type="entry name" value="MbtH"/>
    <property type="match status" value="1"/>
</dbReference>
<dbReference type="PANTHER" id="PTHR38444">
    <property type="entry name" value="ENTEROBACTIN BIOSYNTHESIS PROTEIN YBDZ"/>
    <property type="match status" value="1"/>
</dbReference>
<dbReference type="Proteomes" id="UP000294656">
    <property type="component" value="Unassembled WGS sequence"/>
</dbReference>
<dbReference type="GO" id="GO:0019290">
    <property type="term" value="P:siderophore biosynthetic process"/>
    <property type="evidence" value="ECO:0007669"/>
    <property type="project" value="TreeGrafter"/>
</dbReference>
<dbReference type="Gene3D" id="3.90.820.10">
    <property type="entry name" value="Structural Genomics, Unknown Function 30-nov-00 1gh9 Mol_id"/>
    <property type="match status" value="1"/>
</dbReference>
<dbReference type="InterPro" id="IPR038020">
    <property type="entry name" value="MbtH-like_sf"/>
</dbReference>